<protein>
    <submittedName>
        <fullName evidence="2">Uncharacterized protein</fullName>
    </submittedName>
</protein>
<dbReference type="Proteomes" id="UP000006650">
    <property type="component" value="Chromosome"/>
</dbReference>
<evidence type="ECO:0000256" key="1">
    <source>
        <dbReference type="SAM" id="MobiDB-lite"/>
    </source>
</evidence>
<dbReference type="RefSeq" id="WP_012797020.1">
    <property type="nucleotide sequence ID" value="NC_013162.1"/>
</dbReference>
<reference evidence="2 3" key="1">
    <citation type="journal article" date="2009" name="Stand. Genomic Sci.">
        <title>Complete genome sequence of Capnocytophaga ochracea type strain (VPI 2845).</title>
        <authorList>
            <person name="Mavrommatis K."/>
            <person name="Gronow S."/>
            <person name="Saunders E."/>
            <person name="Land M."/>
            <person name="Lapidus A."/>
            <person name="Copeland A."/>
            <person name="Glavina Del Rio T."/>
            <person name="Nolan M."/>
            <person name="Lucas S."/>
            <person name="Chen F."/>
            <person name="Tice H."/>
            <person name="Cheng J.F."/>
            <person name="Bruce D."/>
            <person name="Goodwin L."/>
            <person name="Pitluck S."/>
            <person name="Pati A."/>
            <person name="Ivanova N."/>
            <person name="Chen A."/>
            <person name="Palaniappan K."/>
            <person name="Chain P."/>
            <person name="Hauser L."/>
            <person name="Chang Y.J."/>
            <person name="Jeffries C.D."/>
            <person name="Brettin T."/>
            <person name="Detter J.C."/>
            <person name="Han C."/>
            <person name="Bristow J."/>
            <person name="Goker M."/>
            <person name="Rohde M."/>
            <person name="Eisen J.A."/>
            <person name="Markowitz V."/>
            <person name="Kyrpides N.C."/>
            <person name="Klenk H.P."/>
            <person name="Hugenholtz P."/>
        </authorList>
    </citation>
    <scope>NUCLEOTIDE SEQUENCE [LARGE SCALE GENOMIC DNA]</scope>
    <source>
        <strain evidence="3">ATCC 27872 / DSM 7271 / JCM 12966 / VPI 2845</strain>
    </source>
</reference>
<name>C7M5L9_CAPOD</name>
<dbReference type="AlphaFoldDB" id="C7M5L9"/>
<keyword evidence="3" id="KW-1185">Reference proteome</keyword>
<gene>
    <name evidence="2" type="ordered locus">Coch_0266</name>
</gene>
<feature type="compositionally biased region" description="Basic and acidic residues" evidence="1">
    <location>
        <begin position="28"/>
        <end position="52"/>
    </location>
</feature>
<evidence type="ECO:0000313" key="2">
    <source>
        <dbReference type="EMBL" id="ACU91829.1"/>
    </source>
</evidence>
<feature type="region of interest" description="Disordered" evidence="1">
    <location>
        <begin position="1"/>
        <end position="58"/>
    </location>
</feature>
<feature type="compositionally biased region" description="Basic and acidic residues" evidence="1">
    <location>
        <begin position="1"/>
        <end position="18"/>
    </location>
</feature>
<sequence length="58" mass="7019">MECEKFLEEGNKVEDKRLFGAGANKRRTKDEQKMNKRRTKDEQKTNKRRTNDEQMTNK</sequence>
<proteinExistence type="predicted"/>
<dbReference type="STRING" id="521097.Coch_0266"/>
<dbReference type="GeneID" id="51518902"/>
<organism evidence="2 3">
    <name type="scientific">Capnocytophaga ochracea (strain ATCC 27872 / DSM 7271 / CCUG 9716 / JCM 12966 / NCTC 12371 / SS31 / VPI 2845)</name>
    <name type="common">Bacteroides ochraceus</name>
    <dbReference type="NCBI Taxonomy" id="521097"/>
    <lineage>
        <taxon>Bacteria</taxon>
        <taxon>Pseudomonadati</taxon>
        <taxon>Bacteroidota</taxon>
        <taxon>Flavobacteriia</taxon>
        <taxon>Flavobacteriales</taxon>
        <taxon>Flavobacteriaceae</taxon>
        <taxon>Capnocytophaga</taxon>
    </lineage>
</organism>
<dbReference type="KEGG" id="coc:Coch_0266"/>
<accession>C7M5L9</accession>
<dbReference type="EMBL" id="CP001632">
    <property type="protein sequence ID" value="ACU91829.1"/>
    <property type="molecule type" value="Genomic_DNA"/>
</dbReference>
<evidence type="ECO:0000313" key="3">
    <source>
        <dbReference type="Proteomes" id="UP000006650"/>
    </source>
</evidence>
<dbReference type="HOGENOM" id="CLU_2970942_0_0_10"/>